<reference evidence="1 2" key="1">
    <citation type="submission" date="2014-08" db="EMBL/GenBank/DDBJ databases">
        <authorList>
            <person name="Wibberg D."/>
        </authorList>
    </citation>
    <scope>NUCLEOTIDE SEQUENCE [LARGE SCALE GENOMIC DNA]</scope>
    <source>
        <strain evidence="2">ING2-E5B</strain>
    </source>
</reference>
<sequence length="280" mass="32565">MKTLNYLIIIALSVLTLSSCKTTYYQVYRAVPSDRSMANREALVYEDENCEVTYNLWSHGGNMGFAFFNKSKENIYLNLDECFFVRNDVANDYYLDREFTQTSNVGSKSSRKKGASVALAGLNFLGLIQTNQGVAEVSESLITSSGSSISVKEKKIITIPPGTLKFISEYNINESLYRDCDLLKYPRRKQVKTLHFMKEESPFVFSNRITYRVGESTEPVQFENQFYVSEITNYPKKEVVDYEYDEFCGEKSEERYNFFKIKSPDRFYIMYLKNYQDTKH</sequence>
<proteinExistence type="predicted"/>
<protein>
    <submittedName>
        <fullName evidence="1">Uncharacterized protein</fullName>
    </submittedName>
</protein>
<evidence type="ECO:0000313" key="2">
    <source>
        <dbReference type="Proteomes" id="UP000032417"/>
    </source>
</evidence>
<dbReference type="Proteomes" id="UP000032417">
    <property type="component" value="Chromosome 1"/>
</dbReference>
<name>A0A098C034_9BACT</name>
<dbReference type="KEGG" id="pbt:ING2E5B_1502"/>
<dbReference type="PROSITE" id="PS51257">
    <property type="entry name" value="PROKAR_LIPOPROTEIN"/>
    <property type="match status" value="1"/>
</dbReference>
<dbReference type="AlphaFoldDB" id="A0A098C034"/>
<keyword evidence="2" id="KW-1185">Reference proteome</keyword>
<dbReference type="STRING" id="1562970.ING2E5B_1502"/>
<dbReference type="HOGENOM" id="CLU_993414_0_0_10"/>
<dbReference type="EMBL" id="LN515532">
    <property type="protein sequence ID" value="CEA16250.1"/>
    <property type="molecule type" value="Genomic_DNA"/>
</dbReference>
<accession>A0A098C034</accession>
<gene>
    <name evidence="1" type="ORF">ING2E5B_1502</name>
</gene>
<evidence type="ECO:0000313" key="1">
    <source>
        <dbReference type="EMBL" id="CEA16250.1"/>
    </source>
</evidence>
<organism evidence="1 2">
    <name type="scientific">Fermentimonas caenicola</name>
    <dbReference type="NCBI Taxonomy" id="1562970"/>
    <lineage>
        <taxon>Bacteria</taxon>
        <taxon>Pseudomonadati</taxon>
        <taxon>Bacteroidota</taxon>
        <taxon>Bacteroidia</taxon>
        <taxon>Bacteroidales</taxon>
        <taxon>Dysgonomonadaceae</taxon>
        <taxon>Fermentimonas</taxon>
    </lineage>
</organism>